<dbReference type="PANTHER" id="PTHR38107:SF3">
    <property type="entry name" value="LYSOZYME RRRD-RELATED"/>
    <property type="match status" value="1"/>
</dbReference>
<evidence type="ECO:0000256" key="2">
    <source>
        <dbReference type="ARBA" id="ARBA00022638"/>
    </source>
</evidence>
<organism evidence="4 5">
    <name type="scientific">Afipia felis</name>
    <name type="common">Cat scratch disease bacillus</name>
    <dbReference type="NCBI Taxonomy" id="1035"/>
    <lineage>
        <taxon>Bacteria</taxon>
        <taxon>Pseudomonadati</taxon>
        <taxon>Pseudomonadota</taxon>
        <taxon>Alphaproteobacteria</taxon>
        <taxon>Hyphomicrobiales</taxon>
        <taxon>Nitrobacteraceae</taxon>
        <taxon>Afipia</taxon>
    </lineage>
</organism>
<dbReference type="InterPro" id="IPR023346">
    <property type="entry name" value="Lysozyme-like_dom_sf"/>
</dbReference>
<proteinExistence type="inferred from homology"/>
<dbReference type="Gene3D" id="1.10.530.40">
    <property type="match status" value="1"/>
</dbReference>
<dbReference type="AlphaFoldDB" id="A0A380WB60"/>
<dbReference type="EMBL" id="UIGB01000001">
    <property type="protein sequence ID" value="SUU86036.1"/>
    <property type="molecule type" value="Genomic_DNA"/>
</dbReference>
<comment type="catalytic activity">
    <reaction evidence="3">
        <text>Hydrolysis of (1-&gt;4)-beta-linkages between N-acetylmuramic acid and N-acetyl-D-glucosamine residues in a peptidoglycan and between N-acetyl-D-glucosamine residues in chitodextrins.</text>
        <dbReference type="EC" id="3.2.1.17"/>
    </reaction>
</comment>
<evidence type="ECO:0000313" key="5">
    <source>
        <dbReference type="Proteomes" id="UP000254343"/>
    </source>
</evidence>
<keyword evidence="3" id="KW-0378">Hydrolase</keyword>
<dbReference type="GO" id="GO:0009253">
    <property type="term" value="P:peptidoglycan catabolic process"/>
    <property type="evidence" value="ECO:0007669"/>
    <property type="project" value="InterPro"/>
</dbReference>
<keyword evidence="2 3" id="KW-0081">Bacteriolytic enzyme</keyword>
<accession>A0A380WB60</accession>
<comment type="similarity">
    <text evidence="3">Belongs to the glycosyl hydrolase 24 family.</text>
</comment>
<dbReference type="OrthoDB" id="5327667at2"/>
<dbReference type="Proteomes" id="UP000254343">
    <property type="component" value="Unassembled WGS sequence"/>
</dbReference>
<dbReference type="EC" id="3.2.1.17" evidence="3"/>
<evidence type="ECO:0000256" key="1">
    <source>
        <dbReference type="ARBA" id="ARBA00022529"/>
    </source>
</evidence>
<dbReference type="InterPro" id="IPR051018">
    <property type="entry name" value="Bacteriophage_GH24"/>
</dbReference>
<evidence type="ECO:0000256" key="3">
    <source>
        <dbReference type="RuleBase" id="RU003788"/>
    </source>
</evidence>
<dbReference type="GO" id="GO:0042742">
    <property type="term" value="P:defense response to bacterium"/>
    <property type="evidence" value="ECO:0007669"/>
    <property type="project" value="UniProtKB-KW"/>
</dbReference>
<dbReference type="RefSeq" id="WP_002716862.1">
    <property type="nucleotide sequence ID" value="NZ_UFSI01000001.1"/>
</dbReference>
<dbReference type="PANTHER" id="PTHR38107">
    <property type="match status" value="1"/>
</dbReference>
<dbReference type="GO" id="GO:0031640">
    <property type="term" value="P:killing of cells of another organism"/>
    <property type="evidence" value="ECO:0007669"/>
    <property type="project" value="UniProtKB-KW"/>
</dbReference>
<name>A0A380WB60_AFIFE</name>
<dbReference type="SUPFAM" id="SSF53955">
    <property type="entry name" value="Lysozyme-like"/>
    <property type="match status" value="1"/>
</dbReference>
<keyword evidence="3" id="KW-0326">Glycosidase</keyword>
<gene>
    <name evidence="4" type="ORF">NCTC12722_03257</name>
</gene>
<dbReference type="GO" id="GO:0003796">
    <property type="term" value="F:lysozyme activity"/>
    <property type="evidence" value="ECO:0007669"/>
    <property type="project" value="UniProtKB-EC"/>
</dbReference>
<dbReference type="InterPro" id="IPR023347">
    <property type="entry name" value="Lysozyme_dom_sf"/>
</dbReference>
<protein>
    <recommendedName>
        <fullName evidence="3">Lysozyme</fullName>
        <ecNumber evidence="3">3.2.1.17</ecNumber>
    </recommendedName>
</protein>
<dbReference type="InterPro" id="IPR002196">
    <property type="entry name" value="Glyco_hydro_24"/>
</dbReference>
<dbReference type="GO" id="GO:0016998">
    <property type="term" value="P:cell wall macromolecule catabolic process"/>
    <property type="evidence" value="ECO:0007669"/>
    <property type="project" value="InterPro"/>
</dbReference>
<dbReference type="Pfam" id="PF00959">
    <property type="entry name" value="Phage_lysozyme"/>
    <property type="match status" value="1"/>
</dbReference>
<evidence type="ECO:0000313" key="4">
    <source>
        <dbReference type="EMBL" id="SUU86036.1"/>
    </source>
</evidence>
<sequence>MSRPVAKKGVVISAALMAAIIGAVIPVTTSWEGMDKVARRDAIGTGHPVTYCYGQTDEFGDVRVGQRFTKVECDEAIKKSLPHYVNGVAKCATRIFPVKIWAALVDGAYNAGIAAVCRSPMMVRMNEGDYEAGCNAFAGWYIRSDGQIRKGLIARRSGLRGDPRVSERELCLQGVKEGDFE</sequence>
<keyword evidence="1 3" id="KW-0929">Antimicrobial</keyword>
<reference evidence="4 5" key="1">
    <citation type="submission" date="2018-06" db="EMBL/GenBank/DDBJ databases">
        <authorList>
            <consortium name="Pathogen Informatics"/>
            <person name="Doyle S."/>
        </authorList>
    </citation>
    <scope>NUCLEOTIDE SEQUENCE [LARGE SCALE GENOMIC DNA]</scope>
    <source>
        <strain evidence="4 5">NCTC12722</strain>
    </source>
</reference>